<dbReference type="Proteomes" id="UP000199496">
    <property type="component" value="Unassembled WGS sequence"/>
</dbReference>
<dbReference type="SMART" id="SM00422">
    <property type="entry name" value="HTH_MERR"/>
    <property type="match status" value="1"/>
</dbReference>
<dbReference type="PROSITE" id="PS50937">
    <property type="entry name" value="HTH_MERR_2"/>
    <property type="match status" value="1"/>
</dbReference>
<dbReference type="OrthoDB" id="9803659at2"/>
<dbReference type="PANTHER" id="PTHR30204:SF58">
    <property type="entry name" value="HTH-TYPE TRANSCRIPTIONAL REGULATOR YFMP"/>
    <property type="match status" value="1"/>
</dbReference>
<gene>
    <name evidence="4" type="ORF">SAMN05421693_10180</name>
</gene>
<keyword evidence="1 4" id="KW-0238">DNA-binding</keyword>
<proteinExistence type="predicted"/>
<evidence type="ECO:0000313" key="5">
    <source>
        <dbReference type="Proteomes" id="UP000199496"/>
    </source>
</evidence>
<dbReference type="PRINTS" id="PR00040">
    <property type="entry name" value="HTHMERR"/>
</dbReference>
<dbReference type="AlphaFoldDB" id="A0A1H8YYU5"/>
<evidence type="ECO:0000256" key="2">
    <source>
        <dbReference type="SAM" id="MobiDB-lite"/>
    </source>
</evidence>
<dbReference type="EMBL" id="FOFO01000001">
    <property type="protein sequence ID" value="SEP57380.1"/>
    <property type="molecule type" value="Genomic_DNA"/>
</dbReference>
<feature type="region of interest" description="Disordered" evidence="2">
    <location>
        <begin position="139"/>
        <end position="168"/>
    </location>
</feature>
<reference evidence="4 5" key="1">
    <citation type="submission" date="2016-10" db="EMBL/GenBank/DDBJ databases">
        <authorList>
            <person name="de Groot N.N."/>
        </authorList>
    </citation>
    <scope>NUCLEOTIDE SEQUENCE [LARGE SCALE GENOMIC DNA]</scope>
    <source>
        <strain evidence="4 5">B7-7</strain>
    </source>
</reference>
<sequence>MSEPLPTIREHDLNGTTYTIGELAKEFGITTRAIRFYEDEGLLSPVRIGSKRLYRRRDRARLKLILRGKRLGFTLAEIRETFNLYDEAHGESHQLRYYLSVLEEKRQHLIRQREDLEETLRELDQSYAHCEQLLAQQEQRKAKDQNIAARRPPRRDPVIATPQDTVAN</sequence>
<dbReference type="Gene3D" id="1.10.1660.10">
    <property type="match status" value="1"/>
</dbReference>
<evidence type="ECO:0000313" key="4">
    <source>
        <dbReference type="EMBL" id="SEP57380.1"/>
    </source>
</evidence>
<protein>
    <submittedName>
        <fullName evidence="4">DNA-binding transcriptional regulator, MerR family</fullName>
    </submittedName>
</protein>
<dbReference type="SUPFAM" id="SSF46955">
    <property type="entry name" value="Putative DNA-binding domain"/>
    <property type="match status" value="1"/>
</dbReference>
<dbReference type="STRING" id="867345.SAMN05421693_10180"/>
<organism evidence="4 5">
    <name type="scientific">Ectothiorhodospira magna</name>
    <dbReference type="NCBI Taxonomy" id="867345"/>
    <lineage>
        <taxon>Bacteria</taxon>
        <taxon>Pseudomonadati</taxon>
        <taxon>Pseudomonadota</taxon>
        <taxon>Gammaproteobacteria</taxon>
        <taxon>Chromatiales</taxon>
        <taxon>Ectothiorhodospiraceae</taxon>
        <taxon>Ectothiorhodospira</taxon>
    </lineage>
</organism>
<keyword evidence="5" id="KW-1185">Reference proteome</keyword>
<evidence type="ECO:0000256" key="1">
    <source>
        <dbReference type="ARBA" id="ARBA00023125"/>
    </source>
</evidence>
<dbReference type="RefSeq" id="WP_090202339.1">
    <property type="nucleotide sequence ID" value="NZ_FOFO01000001.1"/>
</dbReference>
<dbReference type="InterPro" id="IPR047057">
    <property type="entry name" value="MerR_fam"/>
</dbReference>
<dbReference type="PANTHER" id="PTHR30204">
    <property type="entry name" value="REDOX-CYCLING DRUG-SENSING TRANSCRIPTIONAL ACTIVATOR SOXR"/>
    <property type="match status" value="1"/>
</dbReference>
<dbReference type="GO" id="GO:0003677">
    <property type="term" value="F:DNA binding"/>
    <property type="evidence" value="ECO:0007669"/>
    <property type="project" value="UniProtKB-KW"/>
</dbReference>
<dbReference type="InterPro" id="IPR000551">
    <property type="entry name" value="MerR-type_HTH_dom"/>
</dbReference>
<evidence type="ECO:0000259" key="3">
    <source>
        <dbReference type="PROSITE" id="PS50937"/>
    </source>
</evidence>
<accession>A0A1H8YYU5</accession>
<dbReference type="GO" id="GO:0003700">
    <property type="term" value="F:DNA-binding transcription factor activity"/>
    <property type="evidence" value="ECO:0007669"/>
    <property type="project" value="InterPro"/>
</dbReference>
<dbReference type="InterPro" id="IPR009061">
    <property type="entry name" value="DNA-bd_dom_put_sf"/>
</dbReference>
<dbReference type="Pfam" id="PF13411">
    <property type="entry name" value="MerR_1"/>
    <property type="match status" value="1"/>
</dbReference>
<dbReference type="CDD" id="cd04776">
    <property type="entry name" value="HTH_GnyR"/>
    <property type="match status" value="1"/>
</dbReference>
<name>A0A1H8YYU5_9GAMM</name>
<feature type="domain" description="HTH merR-type" evidence="3">
    <location>
        <begin position="17"/>
        <end position="84"/>
    </location>
</feature>